<proteinExistence type="predicted"/>
<dbReference type="Proteomes" id="UP000814140">
    <property type="component" value="Unassembled WGS sequence"/>
</dbReference>
<reference evidence="1" key="1">
    <citation type="submission" date="2021-03" db="EMBL/GenBank/DDBJ databases">
        <authorList>
            <consortium name="DOE Joint Genome Institute"/>
            <person name="Ahrendt S."/>
            <person name="Looney B.P."/>
            <person name="Miyauchi S."/>
            <person name="Morin E."/>
            <person name="Drula E."/>
            <person name="Courty P.E."/>
            <person name="Chicoki N."/>
            <person name="Fauchery L."/>
            <person name="Kohler A."/>
            <person name="Kuo A."/>
            <person name="Labutti K."/>
            <person name="Pangilinan J."/>
            <person name="Lipzen A."/>
            <person name="Riley R."/>
            <person name="Andreopoulos W."/>
            <person name="He G."/>
            <person name="Johnson J."/>
            <person name="Barry K.W."/>
            <person name="Grigoriev I.V."/>
            <person name="Nagy L."/>
            <person name="Hibbett D."/>
            <person name="Henrissat B."/>
            <person name="Matheny P.B."/>
            <person name="Labbe J."/>
            <person name="Martin F."/>
        </authorList>
    </citation>
    <scope>NUCLEOTIDE SEQUENCE</scope>
    <source>
        <strain evidence="1">HHB10654</strain>
    </source>
</reference>
<evidence type="ECO:0000313" key="1">
    <source>
        <dbReference type="EMBL" id="KAI0063748.1"/>
    </source>
</evidence>
<organism evidence="1 2">
    <name type="scientific">Artomyces pyxidatus</name>
    <dbReference type="NCBI Taxonomy" id="48021"/>
    <lineage>
        <taxon>Eukaryota</taxon>
        <taxon>Fungi</taxon>
        <taxon>Dikarya</taxon>
        <taxon>Basidiomycota</taxon>
        <taxon>Agaricomycotina</taxon>
        <taxon>Agaricomycetes</taxon>
        <taxon>Russulales</taxon>
        <taxon>Auriscalpiaceae</taxon>
        <taxon>Artomyces</taxon>
    </lineage>
</organism>
<comment type="caution">
    <text evidence="1">The sequence shown here is derived from an EMBL/GenBank/DDBJ whole genome shotgun (WGS) entry which is preliminary data.</text>
</comment>
<protein>
    <submittedName>
        <fullName evidence="1">High affinity methionine permease</fullName>
    </submittedName>
</protein>
<accession>A0ACB8T4Q5</accession>
<reference evidence="1" key="2">
    <citation type="journal article" date="2022" name="New Phytol.">
        <title>Evolutionary transition to the ectomycorrhizal habit in the genomes of a hyperdiverse lineage of mushroom-forming fungi.</title>
        <authorList>
            <person name="Looney B."/>
            <person name="Miyauchi S."/>
            <person name="Morin E."/>
            <person name="Drula E."/>
            <person name="Courty P.E."/>
            <person name="Kohler A."/>
            <person name="Kuo A."/>
            <person name="LaButti K."/>
            <person name="Pangilinan J."/>
            <person name="Lipzen A."/>
            <person name="Riley R."/>
            <person name="Andreopoulos W."/>
            <person name="He G."/>
            <person name="Johnson J."/>
            <person name="Nolan M."/>
            <person name="Tritt A."/>
            <person name="Barry K.W."/>
            <person name="Grigoriev I.V."/>
            <person name="Nagy L.G."/>
            <person name="Hibbett D."/>
            <person name="Henrissat B."/>
            <person name="Matheny P.B."/>
            <person name="Labbe J."/>
            <person name="Martin F.M."/>
        </authorList>
    </citation>
    <scope>NUCLEOTIDE SEQUENCE</scope>
    <source>
        <strain evidence="1">HHB10654</strain>
    </source>
</reference>
<gene>
    <name evidence="1" type="ORF">BV25DRAFT_1906887</name>
</gene>
<sequence length="657" mass="71964">MAIRLSIRHTSSKNRIMTEEPDRSYSRSSISSPHAYIRPWSTDSFIFSRASRLLDVAISGDSELNGSFAIRVVCFLMSVQRRRAIKVRSTCGVQFRSLSSAMPPLQAASRRLNVVQSISPIPEETDLALTVHEEKSSADVSVESLVAEDSNTGPGGLSVDEDAAGGMGRHLGVFTCTLLIVGCIIGTGIFSTPASILVSVGSVGASLMVWLVGFFLSFCGLFIWLEFGTMFPRSGGEKVYLEAVYKRPRYLATVVFAANAILLGFTADGCLVFAQNIVIAAGHDASLWTLRGIGLGALFFVTFLHGLTPRLGIYLMNILSLFKIVILLFIVVTGWVVLSGKTRIKDPHANFRDAFAGSSRSSNDYATAMFKVLYAYEGWNNVNYVLNEVKTPVRTLKIAGPLGLAITSALYMFANIAFFAVATKEEILDSGVTVASLFFNNVFGETAQKALTVFIALSIHLCHTSNVITVTFSSARIIQELAKEGIPLPFGNRFWASNWPTGKSPLPGLIVLLIPSVIVLLAPPPNVAYPFILDIQGYPLQIIDLFVIIGLFYLRWKKPELPRPFKVWWPLAVLFLASNVILLVIPFLRPPGGVGDTPPLPYYLYCLVGIGIVFAGVAYWAVWRVVLPHVFGFELVPRKEKLEDGTVVTLFSRQKVE</sequence>
<name>A0ACB8T4Q5_9AGAM</name>
<dbReference type="EMBL" id="MU277201">
    <property type="protein sequence ID" value="KAI0063748.1"/>
    <property type="molecule type" value="Genomic_DNA"/>
</dbReference>
<keyword evidence="2" id="KW-1185">Reference proteome</keyword>
<evidence type="ECO:0000313" key="2">
    <source>
        <dbReference type="Proteomes" id="UP000814140"/>
    </source>
</evidence>